<dbReference type="EMBL" id="CP022579">
    <property type="protein sequence ID" value="QEL65751.1"/>
    <property type="molecule type" value="Genomic_DNA"/>
</dbReference>
<dbReference type="RefSeq" id="WP_054621188.1">
    <property type="nucleotide sequence ID" value="NZ_CP022579.1"/>
</dbReference>
<sequence length="144" mass="15209">MASRPSSPVLRSGLARAALLAVALLALNGCDEVQSKLGIEDAASKATRMENEGKAIGGACRQSGRAIEDCYSLYQWVPKSAVYTGWREMDAYMRENQLETVTPELPPAPPPEDPRKKKKKKVAPPADGAGNGTGEASAEAPAAK</sequence>
<organism evidence="3 4">
    <name type="scientific">Oryzomicrobium terrae</name>
    <dbReference type="NCBI Taxonomy" id="1735038"/>
    <lineage>
        <taxon>Bacteria</taxon>
        <taxon>Pseudomonadati</taxon>
        <taxon>Pseudomonadota</taxon>
        <taxon>Betaproteobacteria</taxon>
        <taxon>Rhodocyclales</taxon>
        <taxon>Rhodocyclaceae</taxon>
        <taxon>Oryzomicrobium</taxon>
    </lineage>
</organism>
<name>A0A5C1E9U3_9RHOO</name>
<evidence type="ECO:0000256" key="2">
    <source>
        <dbReference type="SAM" id="SignalP"/>
    </source>
</evidence>
<evidence type="ECO:0000313" key="4">
    <source>
        <dbReference type="Proteomes" id="UP000323671"/>
    </source>
</evidence>
<feature type="chain" id="PRO_5022869582" description="Lipoprotein" evidence="2">
    <location>
        <begin position="18"/>
        <end position="144"/>
    </location>
</feature>
<dbReference type="AlphaFoldDB" id="A0A5C1E9U3"/>
<evidence type="ECO:0000313" key="3">
    <source>
        <dbReference type="EMBL" id="QEL65751.1"/>
    </source>
</evidence>
<keyword evidence="2" id="KW-0732">Signal</keyword>
<reference evidence="3 4" key="1">
    <citation type="submission" date="2017-07" db="EMBL/GenBank/DDBJ databases">
        <title>Complete genome sequence of Oryzomicrobium terrae TPP412.</title>
        <authorList>
            <person name="Chiu L.-W."/>
            <person name="Lo K.-J."/>
            <person name="Tsai Y.-M."/>
            <person name="Lin S.-S."/>
            <person name="Kuo C.-H."/>
            <person name="Liu C.-T."/>
        </authorList>
    </citation>
    <scope>NUCLEOTIDE SEQUENCE [LARGE SCALE GENOMIC DNA]</scope>
    <source>
        <strain evidence="3 4">TPP412</strain>
    </source>
</reference>
<dbReference type="Proteomes" id="UP000323671">
    <property type="component" value="Chromosome"/>
</dbReference>
<accession>A0A5C1E9U3</accession>
<proteinExistence type="predicted"/>
<evidence type="ECO:0000256" key="1">
    <source>
        <dbReference type="SAM" id="MobiDB-lite"/>
    </source>
</evidence>
<gene>
    <name evidence="3" type="ORF">OTERR_22750</name>
</gene>
<keyword evidence="4" id="KW-1185">Reference proteome</keyword>
<evidence type="ECO:0008006" key="5">
    <source>
        <dbReference type="Google" id="ProtNLM"/>
    </source>
</evidence>
<protein>
    <recommendedName>
        <fullName evidence="5">Lipoprotein</fullName>
    </recommendedName>
</protein>
<dbReference type="KEGG" id="otr:OTERR_22750"/>
<feature type="region of interest" description="Disordered" evidence="1">
    <location>
        <begin position="97"/>
        <end position="144"/>
    </location>
</feature>
<feature type="signal peptide" evidence="2">
    <location>
        <begin position="1"/>
        <end position="17"/>
    </location>
</feature>